<keyword evidence="3" id="KW-1185">Reference proteome</keyword>
<dbReference type="Gene3D" id="3.10.450.50">
    <property type="match status" value="1"/>
</dbReference>
<accession>A0A7S9LNT0</accession>
<dbReference type="AlphaFoldDB" id="A0A7S9LNT0"/>
<evidence type="ECO:0000313" key="2">
    <source>
        <dbReference type="EMBL" id="QPH52517.1"/>
    </source>
</evidence>
<dbReference type="Pfam" id="PF12680">
    <property type="entry name" value="SnoaL_2"/>
    <property type="match status" value="1"/>
</dbReference>
<proteinExistence type="predicted"/>
<dbReference type="Proteomes" id="UP000594800">
    <property type="component" value="Chromosome"/>
</dbReference>
<protein>
    <submittedName>
        <fullName evidence="2">Nuclear transport factor 2 family protein</fullName>
    </submittedName>
</protein>
<evidence type="ECO:0000313" key="3">
    <source>
        <dbReference type="Proteomes" id="UP000594800"/>
    </source>
</evidence>
<dbReference type="KEGG" id="poz:I0K15_11845"/>
<feature type="domain" description="SnoaL-like" evidence="1">
    <location>
        <begin position="12"/>
        <end position="114"/>
    </location>
</feature>
<dbReference type="InterPro" id="IPR037401">
    <property type="entry name" value="SnoaL-like"/>
</dbReference>
<gene>
    <name evidence="2" type="ORF">I0K15_11845</name>
</gene>
<dbReference type="SUPFAM" id="SSF54427">
    <property type="entry name" value="NTF2-like"/>
    <property type="match status" value="1"/>
</dbReference>
<organism evidence="2 3">
    <name type="scientific">Pontivivens ytuae</name>
    <dbReference type="NCBI Taxonomy" id="2789856"/>
    <lineage>
        <taxon>Bacteria</taxon>
        <taxon>Pseudomonadati</taxon>
        <taxon>Pseudomonadota</taxon>
        <taxon>Alphaproteobacteria</taxon>
        <taxon>Rhodobacterales</taxon>
        <taxon>Paracoccaceae</taxon>
        <taxon>Pontivivens</taxon>
    </lineage>
</organism>
<dbReference type="RefSeq" id="WP_196101728.1">
    <property type="nucleotide sequence ID" value="NZ_CP064942.1"/>
</dbReference>
<sequence>MEEEHPNVALLSRLDLRDLAGAADLFSEDFVWHYFNPALPDVHGDYLGVEGLRTFFGKIADMSDGTFRIAPVSAMPMGDELVVVHVRNTMVSQGQSTALDAVVVWRVVDGRFAEAWDIPAINTMAVTAGADGLQ</sequence>
<dbReference type="InterPro" id="IPR032710">
    <property type="entry name" value="NTF2-like_dom_sf"/>
</dbReference>
<name>A0A7S9LNT0_9RHOB</name>
<reference evidence="2 3" key="1">
    <citation type="submission" date="2020-11" db="EMBL/GenBank/DDBJ databases">
        <title>Description of Pontivivens ytuae sp. nov. isolated from deep sea sediment of Mariana Trench.</title>
        <authorList>
            <person name="Wang Z."/>
            <person name="Sun Q.-L."/>
            <person name="Xu X.-D."/>
            <person name="Tang Y.-Z."/>
            <person name="Zhang J."/>
        </authorList>
    </citation>
    <scope>NUCLEOTIDE SEQUENCE [LARGE SCALE GENOMIC DNA]</scope>
    <source>
        <strain evidence="2 3">MT2928</strain>
    </source>
</reference>
<dbReference type="EMBL" id="CP064942">
    <property type="protein sequence ID" value="QPH52517.1"/>
    <property type="molecule type" value="Genomic_DNA"/>
</dbReference>
<evidence type="ECO:0000259" key="1">
    <source>
        <dbReference type="Pfam" id="PF12680"/>
    </source>
</evidence>